<evidence type="ECO:0000313" key="2">
    <source>
        <dbReference type="EMBL" id="AGF93271.1"/>
    </source>
</evidence>
<dbReference type="InterPro" id="IPR052944">
    <property type="entry name" value="Sporulation_related"/>
</dbReference>
<accession>M1P1K1</accession>
<dbReference type="EMBL" id="JX684086">
    <property type="protein sequence ID" value="AGF93271.1"/>
    <property type="molecule type" value="Genomic_DNA"/>
</dbReference>
<dbReference type="AlphaFoldDB" id="M1P1K1"/>
<dbReference type="Gene3D" id="2.50.20.10">
    <property type="entry name" value="Lipoprotein localisation LolA/LolB/LppX"/>
    <property type="match status" value="1"/>
</dbReference>
<organism evidence="2">
    <name type="scientific">uncultured organism</name>
    <dbReference type="NCBI Taxonomy" id="155900"/>
    <lineage>
        <taxon>unclassified sequences</taxon>
        <taxon>environmental samples</taxon>
    </lineage>
</organism>
<dbReference type="PANTHER" id="PTHR37507:SF2">
    <property type="entry name" value="SPORULATION PROTEIN YDCC"/>
    <property type="match status" value="1"/>
</dbReference>
<dbReference type="Pfam" id="PF14285">
    <property type="entry name" value="DUF4367"/>
    <property type="match status" value="1"/>
</dbReference>
<protein>
    <recommendedName>
        <fullName evidence="1">DUF4367 domain-containing protein</fullName>
    </recommendedName>
</protein>
<reference evidence="2" key="1">
    <citation type="journal article" date="2013" name="Syst. Appl. Microbiol.">
        <title>New insights into the archaeal diversity of a hypersaline microbial mat obtained by a metagenomic approach.</title>
        <authorList>
            <person name="Lopez-Lopez A."/>
            <person name="Richter M."/>
            <person name="Pena A."/>
            <person name="Tamames J."/>
            <person name="Rossello-Mora R."/>
        </authorList>
    </citation>
    <scope>NUCLEOTIDE SEQUENCE</scope>
</reference>
<dbReference type="InterPro" id="IPR025377">
    <property type="entry name" value="DUF4367"/>
</dbReference>
<dbReference type="SUPFAM" id="SSF89392">
    <property type="entry name" value="Prokaryotic lipoproteins and lipoprotein localization factors"/>
    <property type="match status" value="1"/>
</dbReference>
<dbReference type="InterPro" id="IPR029046">
    <property type="entry name" value="LolA/LolB/LppX"/>
</dbReference>
<proteinExistence type="predicted"/>
<sequence length="356" mass="41014">MIVFLLMGSVLLITGCTEQPEPSEKEVVNNTIEKFESANDYSYLIILNSSEYEEVNNVTIEMFYESSGKGKMIIEKSYEDLMYVVVNNGNNILTYDSEHDVVTRNPDPISNVFQENPLTYYSLMERIIENNKPVLQGTETINGNKTYILEFVFESSISDFPVDSTKLWINSDNWSPVKYELYKNEKIVISAAFKNFRFNTGISDKKFEYQPPKNAKVIEQQKSAPQTVTLEEVKNSVDYELKKPSYVPDEFEFDHVQYTPSTSSVVIYYENDVMRSVLAVVQMPYESSQKPEVAGQENTTIGTTKGNYFESTNSKHLKWSENNIEYTIMLNPPLERDNEIDKREMIKIAESLEPVE</sequence>
<dbReference type="PANTHER" id="PTHR37507">
    <property type="entry name" value="SPORULATION PROTEIN YDCC"/>
    <property type="match status" value="1"/>
</dbReference>
<feature type="domain" description="DUF4367" evidence="1">
    <location>
        <begin position="243"/>
        <end position="352"/>
    </location>
</feature>
<gene>
    <name evidence="2" type="ORF">FLSS-30_0040</name>
</gene>
<evidence type="ECO:0000259" key="1">
    <source>
        <dbReference type="Pfam" id="PF14285"/>
    </source>
</evidence>
<name>M1P1K1_9ZZZZ</name>